<dbReference type="EMBL" id="BONF01000015">
    <property type="protein sequence ID" value="GIF81609.1"/>
    <property type="molecule type" value="Genomic_DNA"/>
</dbReference>
<evidence type="ECO:0000313" key="2">
    <source>
        <dbReference type="Proteomes" id="UP000601223"/>
    </source>
</evidence>
<comment type="caution">
    <text evidence="1">The sequence shown here is derived from an EMBL/GenBank/DDBJ whole genome shotgun (WGS) entry which is preliminary data.</text>
</comment>
<dbReference type="NCBIfam" id="NF040567">
    <property type="entry name" value="SCO2524_fam"/>
    <property type="match status" value="1"/>
</dbReference>
<dbReference type="AlphaFoldDB" id="A0A8J3JQY6"/>
<sequence length="606" mass="67595">MDIWSATARVAFVPVPGSRGKREWRWGGRDGSNSISDAEQLLCLMLPSTEIPQFRLDEPNSTDEDLLTVLRPFGGAIDIPQFLIGLVMEYLERYTAPDGTPIFSGGSYFSPLFPGEEPTAEQRALPVVESFAASIPLMLSSLGFIKVFSRSVTRPELRARLAKVEEAASRRLSAAMIGLLRSFSISVFPVDSEFATTLLRTVNQGNEPHRRVVEDLRVSLREVAAGLRDLTFGLTQVEQIEREDMLFECGWSWSVHSNATPVDFPVDLGQQVPGVALDAPYLYFTVVALDAIADLNNDRTRLLRLLDDEQLKIATALRLRWDLTQRYWSIVASFGTKRWPLQDIPWRTVDGVESDYFSLLVTSIAARNLSVRPNDLDLQRLGEILAELANRSRMTRRPLREDPALNLHSPGVAIEVEGATEFSPRLSWVAADFAPLLLKRAVMVAGLVDRIDLRGDAVNLADDLWDHVAQRRSVVDEEPGLWDDPSRVYPLQPGDPSPSWHHTVRVVESLVLAARLAYDQPLRSESLLDHAHSLLAEADHLYSQELLAGTSESGAPERKRLEAVRQRIRRAREIMPSRPGTAVSLLLLALADLDSLVASRDTTEVF</sequence>
<dbReference type="InterPro" id="IPR049777">
    <property type="entry name" value="SCO2524-like"/>
</dbReference>
<dbReference type="Proteomes" id="UP000601223">
    <property type="component" value="Unassembled WGS sequence"/>
</dbReference>
<proteinExistence type="predicted"/>
<evidence type="ECO:0000313" key="1">
    <source>
        <dbReference type="EMBL" id="GIF81609.1"/>
    </source>
</evidence>
<keyword evidence="2" id="KW-1185">Reference proteome</keyword>
<organism evidence="1 2">
    <name type="scientific">Catellatospora bangladeshensis</name>
    <dbReference type="NCBI Taxonomy" id="310355"/>
    <lineage>
        <taxon>Bacteria</taxon>
        <taxon>Bacillati</taxon>
        <taxon>Actinomycetota</taxon>
        <taxon>Actinomycetes</taxon>
        <taxon>Micromonosporales</taxon>
        <taxon>Micromonosporaceae</taxon>
        <taxon>Catellatospora</taxon>
    </lineage>
</organism>
<accession>A0A8J3JQY6</accession>
<gene>
    <name evidence="1" type="ORF">Cba03nite_29580</name>
</gene>
<protein>
    <submittedName>
        <fullName evidence="1">Uncharacterized protein</fullName>
    </submittedName>
</protein>
<reference evidence="1 2" key="1">
    <citation type="submission" date="2021-01" db="EMBL/GenBank/DDBJ databases">
        <title>Whole genome shotgun sequence of Catellatospora bangladeshensis NBRC 107357.</title>
        <authorList>
            <person name="Komaki H."/>
            <person name="Tamura T."/>
        </authorList>
    </citation>
    <scope>NUCLEOTIDE SEQUENCE [LARGE SCALE GENOMIC DNA]</scope>
    <source>
        <strain evidence="1 2">NBRC 107357</strain>
    </source>
</reference>
<name>A0A8J3JQY6_9ACTN</name>